<dbReference type="InterPro" id="IPR036390">
    <property type="entry name" value="WH_DNA-bd_sf"/>
</dbReference>
<dbReference type="OrthoDB" id="8720143at2"/>
<comment type="similarity">
    <text evidence="1">Belongs to the LysR transcriptional regulatory family.</text>
</comment>
<dbReference type="SUPFAM" id="SSF46785">
    <property type="entry name" value="Winged helix' DNA-binding domain"/>
    <property type="match status" value="1"/>
</dbReference>
<keyword evidence="2" id="KW-0805">Transcription regulation</keyword>
<dbReference type="Gene3D" id="1.10.10.10">
    <property type="entry name" value="Winged helix-like DNA-binding domain superfamily/Winged helix DNA-binding domain"/>
    <property type="match status" value="1"/>
</dbReference>
<dbReference type="Gene3D" id="3.40.190.10">
    <property type="entry name" value="Periplasmic binding protein-like II"/>
    <property type="match status" value="2"/>
</dbReference>
<dbReference type="Pfam" id="PF03466">
    <property type="entry name" value="LysR_substrate"/>
    <property type="match status" value="1"/>
</dbReference>
<dbReference type="PANTHER" id="PTHR30118:SF12">
    <property type="entry name" value="TRANSCRIPTIONAL REGULATOR LYSR FAMILY"/>
    <property type="match status" value="1"/>
</dbReference>
<dbReference type="RefSeq" id="WP_133214949.1">
    <property type="nucleotide sequence ID" value="NZ_SMSE01000004.1"/>
</dbReference>
<evidence type="ECO:0000313" key="6">
    <source>
        <dbReference type="EMBL" id="TDG12078.1"/>
    </source>
</evidence>
<proteinExistence type="inferred from homology"/>
<keyword evidence="7" id="KW-1185">Reference proteome</keyword>
<dbReference type="SUPFAM" id="SSF53850">
    <property type="entry name" value="Periplasmic binding protein-like II"/>
    <property type="match status" value="1"/>
</dbReference>
<dbReference type="InterPro" id="IPR036388">
    <property type="entry name" value="WH-like_DNA-bd_sf"/>
</dbReference>
<dbReference type="InterPro" id="IPR000847">
    <property type="entry name" value="LysR_HTH_N"/>
</dbReference>
<evidence type="ECO:0000259" key="5">
    <source>
        <dbReference type="PROSITE" id="PS50931"/>
    </source>
</evidence>
<comment type="caution">
    <text evidence="6">The sequence shown here is derived from an EMBL/GenBank/DDBJ whole genome shotgun (WGS) entry which is preliminary data.</text>
</comment>
<dbReference type="PROSITE" id="PS50931">
    <property type="entry name" value="HTH_LYSR"/>
    <property type="match status" value="1"/>
</dbReference>
<dbReference type="PANTHER" id="PTHR30118">
    <property type="entry name" value="HTH-TYPE TRANSCRIPTIONAL REGULATOR LEUO-RELATED"/>
    <property type="match status" value="1"/>
</dbReference>
<name>A0A4V2ZWX7_9GAMM</name>
<sequence>MDTKDLAKIDLNLLISLQVLLEERNVSRAAERLFITQPAMSKTLSRLRSVFDDQLFTRSSHGMQPTPRALELAGPLAEILSGISQLVSRQAFDPAEVETEVTLALSEYIGVALLPTLVPRLQAQAPRLHLRVVTRVENQREQLALGNLDFAIHFRQQHYGPEFRIADLGGSPPVLLLREDHPLSGRDISIAALAEYPVIRLYVSDREQLDAQTGEDLFEYLGGGARGSLEISHLMTAMEVLRSSDYIMPGPAFLLQNESISQGITARTVPGSADMSADYVLVAHQRTENSPLHNWLWEQITCTIRELRPTQPRKLRQRVAAGAAEHR</sequence>
<feature type="domain" description="HTH lysR-type" evidence="5">
    <location>
        <begin position="9"/>
        <end position="66"/>
    </location>
</feature>
<evidence type="ECO:0000313" key="7">
    <source>
        <dbReference type="Proteomes" id="UP000295554"/>
    </source>
</evidence>
<dbReference type="InterPro" id="IPR050389">
    <property type="entry name" value="LysR-type_TF"/>
</dbReference>
<protein>
    <submittedName>
        <fullName evidence="6">LysR family transcriptional regulator</fullName>
    </submittedName>
</protein>
<dbReference type="Pfam" id="PF00126">
    <property type="entry name" value="HTH_1"/>
    <property type="match status" value="1"/>
</dbReference>
<dbReference type="InterPro" id="IPR005119">
    <property type="entry name" value="LysR_subst-bd"/>
</dbReference>
<dbReference type="AlphaFoldDB" id="A0A4V2ZWX7"/>
<keyword evidence="4" id="KW-0804">Transcription</keyword>
<evidence type="ECO:0000256" key="4">
    <source>
        <dbReference type="ARBA" id="ARBA00023163"/>
    </source>
</evidence>
<dbReference type="EMBL" id="SMSE01000004">
    <property type="protein sequence ID" value="TDG12078.1"/>
    <property type="molecule type" value="Genomic_DNA"/>
</dbReference>
<accession>A0A4V2ZWX7</accession>
<dbReference type="GO" id="GO:0003700">
    <property type="term" value="F:DNA-binding transcription factor activity"/>
    <property type="evidence" value="ECO:0007669"/>
    <property type="project" value="InterPro"/>
</dbReference>
<evidence type="ECO:0000256" key="3">
    <source>
        <dbReference type="ARBA" id="ARBA00023125"/>
    </source>
</evidence>
<dbReference type="GO" id="GO:0003677">
    <property type="term" value="F:DNA binding"/>
    <property type="evidence" value="ECO:0007669"/>
    <property type="project" value="UniProtKB-KW"/>
</dbReference>
<dbReference type="PRINTS" id="PR00039">
    <property type="entry name" value="HTHLYSR"/>
</dbReference>
<reference evidence="6 7" key="1">
    <citation type="submission" date="2019-03" db="EMBL/GenBank/DDBJ databases">
        <title>Seongchinamella monodicae gen. nov., sp. nov., a novel member of the Gammaproteobacteria isolated from a tidal mudflat of beach.</title>
        <authorList>
            <person name="Yang H.G."/>
            <person name="Kang J.W."/>
            <person name="Lee S.D."/>
        </authorList>
    </citation>
    <scope>NUCLEOTIDE SEQUENCE [LARGE SCALE GENOMIC DNA]</scope>
    <source>
        <strain evidence="6 7">GH4-78</strain>
    </source>
</reference>
<organism evidence="6 7">
    <name type="scientific">Seongchinamella unica</name>
    <dbReference type="NCBI Taxonomy" id="2547392"/>
    <lineage>
        <taxon>Bacteria</taxon>
        <taxon>Pseudomonadati</taxon>
        <taxon>Pseudomonadota</taxon>
        <taxon>Gammaproteobacteria</taxon>
        <taxon>Cellvibrionales</taxon>
        <taxon>Halieaceae</taxon>
        <taxon>Seongchinamella</taxon>
    </lineage>
</organism>
<evidence type="ECO:0000256" key="2">
    <source>
        <dbReference type="ARBA" id="ARBA00023015"/>
    </source>
</evidence>
<dbReference type="Proteomes" id="UP000295554">
    <property type="component" value="Unassembled WGS sequence"/>
</dbReference>
<keyword evidence="3" id="KW-0238">DNA-binding</keyword>
<gene>
    <name evidence="6" type="ORF">E2F43_17140</name>
</gene>
<evidence type="ECO:0000256" key="1">
    <source>
        <dbReference type="ARBA" id="ARBA00009437"/>
    </source>
</evidence>